<evidence type="ECO:0000313" key="16">
    <source>
        <dbReference type="Proteomes" id="UP001488805"/>
    </source>
</evidence>
<dbReference type="GO" id="GO:0008270">
    <property type="term" value="F:zinc ion binding"/>
    <property type="evidence" value="ECO:0007669"/>
    <property type="project" value="UniProtKB-KW"/>
</dbReference>
<feature type="region of interest" description="Disordered" evidence="13">
    <location>
        <begin position="100"/>
        <end position="161"/>
    </location>
</feature>
<evidence type="ECO:0000256" key="9">
    <source>
        <dbReference type="ARBA" id="ARBA00023163"/>
    </source>
</evidence>
<dbReference type="Proteomes" id="UP001488805">
    <property type="component" value="Unassembled WGS sequence"/>
</dbReference>
<evidence type="ECO:0000313" key="15">
    <source>
        <dbReference type="EMBL" id="KAK9527054.1"/>
    </source>
</evidence>
<gene>
    <name evidence="15" type="ORF">VZT92_015719</name>
</gene>
<accession>A0AAW1EWM5</accession>
<dbReference type="InterPro" id="IPR036236">
    <property type="entry name" value="Znf_C2H2_sf"/>
</dbReference>
<evidence type="ECO:0000256" key="5">
    <source>
        <dbReference type="ARBA" id="ARBA00022771"/>
    </source>
</evidence>
<feature type="domain" description="C2H2-type" evidence="14">
    <location>
        <begin position="664"/>
        <end position="691"/>
    </location>
</feature>
<feature type="domain" description="C2H2-type" evidence="14">
    <location>
        <begin position="748"/>
        <end position="775"/>
    </location>
</feature>
<dbReference type="AlphaFoldDB" id="A0AAW1EWM5"/>
<comment type="caution">
    <text evidence="15">The sequence shown here is derived from an EMBL/GenBank/DDBJ whole genome shotgun (WGS) entry which is preliminary data.</text>
</comment>
<protein>
    <recommendedName>
        <fullName evidence="14">C2H2-type domain-containing protein</fullName>
    </recommendedName>
</protein>
<proteinExistence type="inferred from homology"/>
<dbReference type="InterPro" id="IPR013087">
    <property type="entry name" value="Znf_C2H2_type"/>
</dbReference>
<evidence type="ECO:0000256" key="13">
    <source>
        <dbReference type="SAM" id="MobiDB-lite"/>
    </source>
</evidence>
<dbReference type="GO" id="GO:0005634">
    <property type="term" value="C:nucleus"/>
    <property type="evidence" value="ECO:0007669"/>
    <property type="project" value="UniProtKB-SubCell"/>
</dbReference>
<dbReference type="GO" id="GO:0000978">
    <property type="term" value="F:RNA polymerase II cis-regulatory region sequence-specific DNA binding"/>
    <property type="evidence" value="ECO:0007669"/>
    <property type="project" value="TreeGrafter"/>
</dbReference>
<name>A0AAW1EWM5_ZOAVI</name>
<dbReference type="PROSITE" id="PS00028">
    <property type="entry name" value="ZINC_FINGER_C2H2_1"/>
    <property type="match status" value="15"/>
</dbReference>
<keyword evidence="5 11" id="KW-0863">Zinc-finger</keyword>
<evidence type="ECO:0000256" key="4">
    <source>
        <dbReference type="ARBA" id="ARBA00022737"/>
    </source>
</evidence>
<feature type="domain" description="C2H2-type" evidence="14">
    <location>
        <begin position="720"/>
        <end position="747"/>
    </location>
</feature>
<feature type="coiled-coil region" evidence="12">
    <location>
        <begin position="62"/>
        <end position="89"/>
    </location>
</feature>
<comment type="subcellular location">
    <subcellularLocation>
        <location evidence="1">Nucleus</location>
    </subcellularLocation>
</comment>
<feature type="compositionally biased region" description="Basic and acidic residues" evidence="13">
    <location>
        <begin position="296"/>
        <end position="321"/>
    </location>
</feature>
<keyword evidence="16" id="KW-1185">Reference proteome</keyword>
<evidence type="ECO:0000256" key="8">
    <source>
        <dbReference type="ARBA" id="ARBA00023125"/>
    </source>
</evidence>
<dbReference type="FunFam" id="3.30.160.60:FF:000446">
    <property type="entry name" value="Zinc finger protein"/>
    <property type="match status" value="1"/>
</dbReference>
<keyword evidence="10" id="KW-0539">Nucleus</keyword>
<dbReference type="Pfam" id="PF00096">
    <property type="entry name" value="zf-C2H2"/>
    <property type="match status" value="9"/>
</dbReference>
<feature type="compositionally biased region" description="Low complexity" evidence="13">
    <location>
        <begin position="135"/>
        <end position="145"/>
    </location>
</feature>
<dbReference type="Pfam" id="PF13912">
    <property type="entry name" value="zf-C2H2_6"/>
    <property type="match status" value="2"/>
</dbReference>
<sequence length="798" mass="89724">MFLTEHPPRFGLRSLTVSVSEQLTRVGEEVLRRLEKRSSGDSGGSGGRLLRLLRLLLTEQLAAAAERIVELLDREVEEHRRQLERQNRLLEAVLSPMVRLNRTDSSRTTENQRTHPHTGPPSEVDPSHPHTAPPSSDSSDVSAADSGDDSSGLKETLATDGGRRRRTAAHCCRICGKTFRHKGDLVKHAETHSDGPECGVCGDHVESSDGLFDHLRSHREPGGSCEICGKIFQNVETHLRSHTGVKPFGCDVCGKSFPRPGALRRHKKIHGRRMHDVCPLCGLTFTQNQLLQDHLKTHEEDDRDRSEEVDKEDDRSETPKPKRDRRFVSSWLCCRVCSDSFHSQGFLRKHAETHCRDARSVCGVCGQELDSADGLRTHLQSHRETGGTCGVCGKSFQNMETHMRRHTGNKPYRCIVCGKRFPRLGALRRHKRIHGGKQPHVCRHCGKTFVESGALKIHSRGHSQETNEDAEPPPDSQSAEMETGPSVEELIEELTPMSDGCKICGEYFQSKGSLRKHAKSHSAESVCGVCGESLPPSETLTDHLQTHRDADKICYVCGKAYQNIETHMRSHTGVKPYRCSVCGKSFPRPGALRRHKRIHSGERPYICEFCGKTFIDNGALTTHIRNHTGERPAHRVSCETCGKSLASVHVLEVHKRIHTGEKPFRCRVCGKAFRQVGGLNAHLLTHTGEKPFSCSFCNKSFSTKGYLETHIRFHKKEKPFSCHLCWKAFVTKNDLKKHLLTHSGEKPYSCSVCGRSYQEKRSRDVHMKVHTEVHTEVHLDTKEPIRRQDGLQPDFIQL</sequence>
<feature type="domain" description="C2H2-type" evidence="14">
    <location>
        <begin position="577"/>
        <end position="604"/>
    </location>
</feature>
<keyword evidence="9" id="KW-0804">Transcription</keyword>
<dbReference type="PROSITE" id="PS50157">
    <property type="entry name" value="ZINC_FINGER_C2H2_2"/>
    <property type="match status" value="15"/>
</dbReference>
<evidence type="ECO:0000256" key="3">
    <source>
        <dbReference type="ARBA" id="ARBA00022723"/>
    </source>
</evidence>
<keyword evidence="12" id="KW-0175">Coiled coil</keyword>
<feature type="domain" description="C2H2-type" evidence="14">
    <location>
        <begin position="440"/>
        <end position="467"/>
    </location>
</feature>
<dbReference type="EMBL" id="JBCEZU010000123">
    <property type="protein sequence ID" value="KAK9527054.1"/>
    <property type="molecule type" value="Genomic_DNA"/>
</dbReference>
<feature type="domain" description="C2H2-type" evidence="14">
    <location>
        <begin position="412"/>
        <end position="439"/>
    </location>
</feature>
<feature type="domain" description="C2H2-type" evidence="14">
    <location>
        <begin position="605"/>
        <end position="632"/>
    </location>
</feature>
<feature type="domain" description="C2H2-type" evidence="14">
    <location>
        <begin position="248"/>
        <end position="275"/>
    </location>
</feature>
<dbReference type="FunFam" id="3.30.160.60:FF:000557">
    <property type="entry name" value="zinc finger and SCAN domain-containing protein 29"/>
    <property type="match status" value="1"/>
</dbReference>
<evidence type="ECO:0000256" key="11">
    <source>
        <dbReference type="PROSITE-ProRule" id="PRU00042"/>
    </source>
</evidence>
<keyword evidence="4" id="KW-0677">Repeat</keyword>
<dbReference type="SMART" id="SM00355">
    <property type="entry name" value="ZnF_C2H2"/>
    <property type="match status" value="20"/>
</dbReference>
<dbReference type="GO" id="GO:0000981">
    <property type="term" value="F:DNA-binding transcription factor activity, RNA polymerase II-specific"/>
    <property type="evidence" value="ECO:0007669"/>
    <property type="project" value="TreeGrafter"/>
</dbReference>
<feature type="domain" description="C2H2-type" evidence="14">
    <location>
        <begin position="692"/>
        <end position="719"/>
    </location>
</feature>
<feature type="region of interest" description="Disordered" evidence="13">
    <location>
        <begin position="458"/>
        <end position="485"/>
    </location>
</feature>
<dbReference type="PANTHER" id="PTHR23226:SF240">
    <property type="entry name" value="GASTRULA ZINC FINGER PROTEIN XLCGF26.1-LIKE-RELATED"/>
    <property type="match status" value="1"/>
</dbReference>
<evidence type="ECO:0000256" key="10">
    <source>
        <dbReference type="ARBA" id="ARBA00023242"/>
    </source>
</evidence>
<evidence type="ECO:0000259" key="14">
    <source>
        <dbReference type="PROSITE" id="PS50157"/>
    </source>
</evidence>
<dbReference type="FunFam" id="3.30.160.60:FF:001480">
    <property type="entry name" value="Si:cabz01071911.3"/>
    <property type="match status" value="1"/>
</dbReference>
<feature type="domain" description="C2H2-type" evidence="14">
    <location>
        <begin position="276"/>
        <end position="303"/>
    </location>
</feature>
<organism evidence="15 16">
    <name type="scientific">Zoarces viviparus</name>
    <name type="common">Viviparous eelpout</name>
    <name type="synonym">Blennius viviparus</name>
    <dbReference type="NCBI Taxonomy" id="48416"/>
    <lineage>
        <taxon>Eukaryota</taxon>
        <taxon>Metazoa</taxon>
        <taxon>Chordata</taxon>
        <taxon>Craniata</taxon>
        <taxon>Vertebrata</taxon>
        <taxon>Euteleostomi</taxon>
        <taxon>Actinopterygii</taxon>
        <taxon>Neopterygii</taxon>
        <taxon>Teleostei</taxon>
        <taxon>Neoteleostei</taxon>
        <taxon>Acanthomorphata</taxon>
        <taxon>Eupercaria</taxon>
        <taxon>Perciformes</taxon>
        <taxon>Cottioidei</taxon>
        <taxon>Zoarcales</taxon>
        <taxon>Zoarcidae</taxon>
        <taxon>Zoarcinae</taxon>
        <taxon>Zoarces</taxon>
    </lineage>
</organism>
<dbReference type="SUPFAM" id="SSF57667">
    <property type="entry name" value="beta-beta-alpha zinc fingers"/>
    <property type="match status" value="9"/>
</dbReference>
<evidence type="ECO:0000256" key="7">
    <source>
        <dbReference type="ARBA" id="ARBA00023015"/>
    </source>
</evidence>
<feature type="region of interest" description="Disordered" evidence="13">
    <location>
        <begin position="296"/>
        <end position="322"/>
    </location>
</feature>
<evidence type="ECO:0000256" key="12">
    <source>
        <dbReference type="SAM" id="Coils"/>
    </source>
</evidence>
<feature type="domain" description="C2H2-type" evidence="14">
    <location>
        <begin position="387"/>
        <end position="411"/>
    </location>
</feature>
<feature type="domain" description="C2H2-type" evidence="14">
    <location>
        <begin position="499"/>
        <end position="526"/>
    </location>
</feature>
<feature type="compositionally biased region" description="Basic and acidic residues" evidence="13">
    <location>
        <begin position="101"/>
        <end position="113"/>
    </location>
</feature>
<feature type="domain" description="C2H2-type" evidence="14">
    <location>
        <begin position="636"/>
        <end position="663"/>
    </location>
</feature>
<keyword evidence="8" id="KW-0238">DNA-binding</keyword>
<dbReference type="FunFam" id="3.30.160.60:FF:003017">
    <property type="entry name" value="Si:cabz01054396.2"/>
    <property type="match status" value="1"/>
</dbReference>
<dbReference type="FunFam" id="3.30.160.60:FF:002343">
    <property type="entry name" value="Zinc finger protein 33A"/>
    <property type="match status" value="3"/>
</dbReference>
<keyword evidence="3" id="KW-0479">Metal-binding</keyword>
<feature type="domain" description="C2H2-type" evidence="14">
    <location>
        <begin position="170"/>
        <end position="197"/>
    </location>
</feature>
<dbReference type="PANTHER" id="PTHR23226">
    <property type="entry name" value="ZINC FINGER AND SCAN DOMAIN-CONTAINING"/>
    <property type="match status" value="1"/>
</dbReference>
<dbReference type="Gene3D" id="3.30.160.60">
    <property type="entry name" value="Classic Zinc Finger"/>
    <property type="match status" value="16"/>
</dbReference>
<comment type="similarity">
    <text evidence="2">Belongs to the krueppel C2H2-type zinc-finger protein family.</text>
</comment>
<reference evidence="15 16" key="1">
    <citation type="journal article" date="2024" name="Genome Biol. Evol.">
        <title>Chromosome-level genome assembly of the viviparous eelpout Zoarces viviparus.</title>
        <authorList>
            <person name="Fuhrmann N."/>
            <person name="Brasseur M.V."/>
            <person name="Bakowski C.E."/>
            <person name="Podsiadlowski L."/>
            <person name="Prost S."/>
            <person name="Krehenwinkel H."/>
            <person name="Mayer C."/>
        </authorList>
    </citation>
    <scope>NUCLEOTIDE SEQUENCE [LARGE SCALE GENOMIC DNA]</scope>
    <source>
        <strain evidence="15">NO-MEL_2022_Ind0_liver</strain>
    </source>
</reference>
<feature type="domain" description="C2H2-type" evidence="14">
    <location>
        <begin position="332"/>
        <end position="359"/>
    </location>
</feature>
<keyword evidence="6" id="KW-0862">Zinc</keyword>
<evidence type="ECO:0000256" key="2">
    <source>
        <dbReference type="ARBA" id="ARBA00006991"/>
    </source>
</evidence>
<dbReference type="FunFam" id="3.30.160.60:FF:000733">
    <property type="entry name" value="Zinc finger protein 236 variant"/>
    <property type="match status" value="1"/>
</dbReference>
<evidence type="ECO:0000256" key="6">
    <source>
        <dbReference type="ARBA" id="ARBA00022833"/>
    </source>
</evidence>
<dbReference type="FunFam" id="3.30.160.60:FF:000325">
    <property type="entry name" value="ZFP90 zinc finger protein"/>
    <property type="match status" value="1"/>
</dbReference>
<evidence type="ECO:0000256" key="1">
    <source>
        <dbReference type="ARBA" id="ARBA00004123"/>
    </source>
</evidence>
<keyword evidence="7" id="KW-0805">Transcription regulation</keyword>